<evidence type="ECO:0000313" key="9">
    <source>
        <dbReference type="RefSeq" id="XP_019642187.1"/>
    </source>
</evidence>
<dbReference type="GO" id="GO:1902969">
    <property type="term" value="P:mitotic DNA replication"/>
    <property type="evidence" value="ECO:0007669"/>
    <property type="project" value="UniProtKB-ARBA"/>
</dbReference>
<dbReference type="PANTHER" id="PTHR10416">
    <property type="entry name" value="DNA POLYMERASE DELTA SUBUNIT 2"/>
    <property type="match status" value="1"/>
</dbReference>
<dbReference type="InterPro" id="IPR040663">
    <property type="entry name" value="DNA_pol_D_N"/>
</dbReference>
<dbReference type="FunFam" id="3.60.21.50:FF:000002">
    <property type="entry name" value="DNA polymerase delta small subunit"/>
    <property type="match status" value="1"/>
</dbReference>
<dbReference type="GO" id="GO:0043625">
    <property type="term" value="C:delta DNA polymerase complex"/>
    <property type="evidence" value="ECO:0007669"/>
    <property type="project" value="TreeGrafter"/>
</dbReference>
<keyword evidence="5" id="KW-0539">Nucleus</keyword>
<name>A0A6P5AG23_BRABE</name>
<dbReference type="AlphaFoldDB" id="A0A6P5AG23"/>
<dbReference type="PANTHER" id="PTHR10416:SF0">
    <property type="entry name" value="DNA POLYMERASE DELTA SUBUNIT 2"/>
    <property type="match status" value="1"/>
</dbReference>
<dbReference type="RefSeq" id="XP_019642187.1">
    <property type="nucleotide sequence ID" value="XM_019786628.1"/>
</dbReference>
<dbReference type="Proteomes" id="UP000515135">
    <property type="component" value="Unplaced"/>
</dbReference>
<evidence type="ECO:0000256" key="1">
    <source>
        <dbReference type="ARBA" id="ARBA00004123"/>
    </source>
</evidence>
<gene>
    <name evidence="9" type="primary">LOC109483591</name>
</gene>
<dbReference type="GeneID" id="109483591"/>
<evidence type="ECO:0000259" key="7">
    <source>
        <dbReference type="Pfam" id="PF18018"/>
    </source>
</evidence>
<comment type="similarity">
    <text evidence="2">Belongs to the DNA polymerase delta/II small subunit family.</text>
</comment>
<feature type="domain" description="DNA polymerase delta subunit OB-fold" evidence="7">
    <location>
        <begin position="48"/>
        <end position="174"/>
    </location>
</feature>
<protein>
    <recommendedName>
        <fullName evidence="3">DNA polymerase delta subunit 2</fullName>
    </recommendedName>
</protein>
<proteinExistence type="inferred from homology"/>
<evidence type="ECO:0000256" key="3">
    <source>
        <dbReference type="ARBA" id="ARBA00017588"/>
    </source>
</evidence>
<dbReference type="KEGG" id="bbel:109483591"/>
<keyword evidence="8" id="KW-1185">Reference proteome</keyword>
<dbReference type="InterPro" id="IPR024826">
    <property type="entry name" value="DNA_pol_delta/II_ssu"/>
</dbReference>
<dbReference type="GO" id="GO:0006271">
    <property type="term" value="P:DNA strand elongation involved in DNA replication"/>
    <property type="evidence" value="ECO:0007669"/>
    <property type="project" value="TreeGrafter"/>
</dbReference>
<evidence type="ECO:0000256" key="4">
    <source>
        <dbReference type="ARBA" id="ARBA00022705"/>
    </source>
</evidence>
<comment type="subcellular location">
    <subcellularLocation>
        <location evidence="1">Nucleus</location>
    </subcellularLocation>
</comment>
<feature type="domain" description="DNA polymerase alpha/delta/epsilon subunit B" evidence="6">
    <location>
        <begin position="195"/>
        <end position="408"/>
    </location>
</feature>
<dbReference type="CDD" id="cd07387">
    <property type="entry name" value="MPP_PolD2_C"/>
    <property type="match status" value="1"/>
</dbReference>
<evidence type="ECO:0000259" key="6">
    <source>
        <dbReference type="Pfam" id="PF04042"/>
    </source>
</evidence>
<dbReference type="OrthoDB" id="3763at2759"/>
<organism evidence="8 9">
    <name type="scientific">Branchiostoma belcheri</name>
    <name type="common">Amphioxus</name>
    <dbReference type="NCBI Taxonomy" id="7741"/>
    <lineage>
        <taxon>Eukaryota</taxon>
        <taxon>Metazoa</taxon>
        <taxon>Chordata</taxon>
        <taxon>Cephalochordata</taxon>
        <taxon>Leptocardii</taxon>
        <taxon>Amphioxiformes</taxon>
        <taxon>Branchiostomatidae</taxon>
        <taxon>Branchiostoma</taxon>
    </lineage>
</organism>
<evidence type="ECO:0000313" key="8">
    <source>
        <dbReference type="Proteomes" id="UP000515135"/>
    </source>
</evidence>
<dbReference type="Pfam" id="PF04042">
    <property type="entry name" value="DNA_pol_E_B"/>
    <property type="match status" value="1"/>
</dbReference>
<dbReference type="Gene3D" id="3.60.21.50">
    <property type="match status" value="2"/>
</dbReference>
<dbReference type="Pfam" id="PF18018">
    <property type="entry name" value="DNA_pol_D_N"/>
    <property type="match status" value="1"/>
</dbReference>
<sequence>MFSKDPNEEGTLLQGPTTGEMAQFERAQCSYENLSRRFVLEQRNFGRQYAHIYAVRLWAMKARLVEAAKRKWGDDVCIKKLSEMDSGETCVVIGTLFKHMELKPSILKDISEEEGAMPQPARAKYTEDADNLILEDEVQRVSLEGKLDVQTSVTGTIVAVYGAEDESGRFQVKDFCYADLPVQNSVQSPEEDRFVVLVSSLGIGSSQDNLLALQLLVDLITGQLGDLGDQKSAANIVRVIMAGNSLNESTQDKDSLTKAKYLSRKTAAGSVEAMKVLDDFLAQLSSCVDVDLMPGDFDPANHVLPQQPLHRCMFPRAMKYPTMHTVPNPYEADVGGIRFLGTSGQNVDDIYKYSSLENSLEILEKTLTVGHIAPTAPDTLGSYPFHDSDPFILESCPHVYFAGNQGKFQSKILKGADGQRALLVTVPKFCQTQSCVLVNLRTLQCEVLQVQAAWDQGDQPMQE</sequence>
<dbReference type="InterPro" id="IPR007185">
    <property type="entry name" value="DNA_pol_a/d/e_bsu"/>
</dbReference>
<dbReference type="GO" id="GO:0003677">
    <property type="term" value="F:DNA binding"/>
    <property type="evidence" value="ECO:0007669"/>
    <property type="project" value="InterPro"/>
</dbReference>
<reference evidence="9" key="1">
    <citation type="submission" date="2025-08" db="UniProtKB">
        <authorList>
            <consortium name="RefSeq"/>
        </authorList>
    </citation>
    <scope>IDENTIFICATION</scope>
    <source>
        <tissue evidence="9">Gonad</tissue>
    </source>
</reference>
<keyword evidence="4" id="KW-0235">DNA replication</keyword>
<accession>A0A6P5AG23</accession>
<evidence type="ECO:0000256" key="2">
    <source>
        <dbReference type="ARBA" id="ARBA00006035"/>
    </source>
</evidence>
<evidence type="ECO:0000256" key="5">
    <source>
        <dbReference type="ARBA" id="ARBA00023242"/>
    </source>
</evidence>
<dbReference type="InterPro" id="IPR041863">
    <property type="entry name" value="PolD2_C"/>
</dbReference>